<gene>
    <name evidence="1" type="ORF">CKAN_00578300</name>
</gene>
<proteinExistence type="predicted"/>
<keyword evidence="2" id="KW-1185">Reference proteome</keyword>
<name>A0A3S3NXU7_9MAGN</name>
<dbReference type="EMBL" id="QPKB01000002">
    <property type="protein sequence ID" value="RWR77302.1"/>
    <property type="molecule type" value="Genomic_DNA"/>
</dbReference>
<organism evidence="1 2">
    <name type="scientific">Cinnamomum micranthum f. kanehirae</name>
    <dbReference type="NCBI Taxonomy" id="337451"/>
    <lineage>
        <taxon>Eukaryota</taxon>
        <taxon>Viridiplantae</taxon>
        <taxon>Streptophyta</taxon>
        <taxon>Embryophyta</taxon>
        <taxon>Tracheophyta</taxon>
        <taxon>Spermatophyta</taxon>
        <taxon>Magnoliopsida</taxon>
        <taxon>Magnoliidae</taxon>
        <taxon>Laurales</taxon>
        <taxon>Lauraceae</taxon>
        <taxon>Cinnamomum</taxon>
    </lineage>
</organism>
<comment type="caution">
    <text evidence="1">The sequence shown here is derived from an EMBL/GenBank/DDBJ whole genome shotgun (WGS) entry which is preliminary data.</text>
</comment>
<reference evidence="1 2" key="1">
    <citation type="journal article" date="2019" name="Nat. Plants">
        <title>Stout camphor tree genome fills gaps in understanding of flowering plant genome evolution.</title>
        <authorList>
            <person name="Chaw S.M."/>
            <person name="Liu Y.C."/>
            <person name="Wu Y.W."/>
            <person name="Wang H.Y."/>
            <person name="Lin C.I."/>
            <person name="Wu C.S."/>
            <person name="Ke H.M."/>
            <person name="Chang L.Y."/>
            <person name="Hsu C.Y."/>
            <person name="Yang H.T."/>
            <person name="Sudianto E."/>
            <person name="Hsu M.H."/>
            <person name="Wu K.P."/>
            <person name="Wang L.N."/>
            <person name="Leebens-Mack J.H."/>
            <person name="Tsai I.J."/>
        </authorList>
    </citation>
    <scope>NUCLEOTIDE SEQUENCE [LARGE SCALE GENOMIC DNA]</scope>
    <source>
        <strain evidence="2">cv. Chaw 1501</strain>
        <tissue evidence="1">Young leaves</tissue>
    </source>
</reference>
<evidence type="ECO:0000313" key="1">
    <source>
        <dbReference type="EMBL" id="RWR77302.1"/>
    </source>
</evidence>
<sequence>MVSNRIPVCLDVIHCSMNVYGKKHKITCHMRQTNGCSIYGYERAAGVGVASMLLAMETLKLASNQASGKVAKSSSDSWTFGSQPQWDCSRAKNVILMHVERFNQLQEGRN</sequence>
<accession>A0A3S3NXU7</accession>
<dbReference type="AlphaFoldDB" id="A0A3S3NXU7"/>
<dbReference type="Proteomes" id="UP000283530">
    <property type="component" value="Unassembled WGS sequence"/>
</dbReference>
<protein>
    <submittedName>
        <fullName evidence="1">Uncharacterized protein</fullName>
    </submittedName>
</protein>
<evidence type="ECO:0000313" key="2">
    <source>
        <dbReference type="Proteomes" id="UP000283530"/>
    </source>
</evidence>